<keyword evidence="2" id="KW-1185">Reference proteome</keyword>
<keyword evidence="1" id="KW-0812">Transmembrane</keyword>
<name>A0A915J142_ROMCU</name>
<keyword evidence="1" id="KW-0472">Membrane</keyword>
<sequence>MLGAIAKRLVRCHMLDPDVINVCGEQCVVLKVEMITDGKLVNLGYGKAEQLYQVVHEAALHSRGYHCLKAFRLFIYFLGLKQWVFIIRDVWRLILFVFLLLLFLFRCFRAVNNFRWVVGVNILMSQKALGWVRQQKDGPWLKN</sequence>
<protein>
    <submittedName>
        <fullName evidence="3">Uncharacterized protein</fullName>
    </submittedName>
</protein>
<reference evidence="3" key="1">
    <citation type="submission" date="2022-11" db="UniProtKB">
        <authorList>
            <consortium name="WormBaseParasite"/>
        </authorList>
    </citation>
    <scope>IDENTIFICATION</scope>
</reference>
<evidence type="ECO:0000313" key="3">
    <source>
        <dbReference type="WBParaSite" id="nRc.2.0.1.t20181-RA"/>
    </source>
</evidence>
<proteinExistence type="predicted"/>
<organism evidence="2 3">
    <name type="scientific">Romanomermis culicivorax</name>
    <name type="common">Nematode worm</name>
    <dbReference type="NCBI Taxonomy" id="13658"/>
    <lineage>
        <taxon>Eukaryota</taxon>
        <taxon>Metazoa</taxon>
        <taxon>Ecdysozoa</taxon>
        <taxon>Nematoda</taxon>
        <taxon>Enoplea</taxon>
        <taxon>Dorylaimia</taxon>
        <taxon>Mermithida</taxon>
        <taxon>Mermithoidea</taxon>
        <taxon>Mermithidae</taxon>
        <taxon>Romanomermis</taxon>
    </lineage>
</organism>
<dbReference type="Proteomes" id="UP000887565">
    <property type="component" value="Unplaced"/>
</dbReference>
<feature type="transmembrane region" description="Helical" evidence="1">
    <location>
        <begin position="93"/>
        <end position="111"/>
    </location>
</feature>
<accession>A0A915J142</accession>
<dbReference type="WBParaSite" id="nRc.2.0.1.t20181-RA">
    <property type="protein sequence ID" value="nRc.2.0.1.t20181-RA"/>
    <property type="gene ID" value="nRc.2.0.1.g20181"/>
</dbReference>
<keyword evidence="1" id="KW-1133">Transmembrane helix</keyword>
<dbReference type="AlphaFoldDB" id="A0A915J142"/>
<evidence type="ECO:0000313" key="2">
    <source>
        <dbReference type="Proteomes" id="UP000887565"/>
    </source>
</evidence>
<evidence type="ECO:0000256" key="1">
    <source>
        <dbReference type="SAM" id="Phobius"/>
    </source>
</evidence>